<keyword evidence="4" id="KW-0547">Nucleotide-binding</keyword>
<dbReference type="InterPro" id="IPR011013">
    <property type="entry name" value="Gal_mutarotase_sf_dom"/>
</dbReference>
<evidence type="ECO:0000259" key="12">
    <source>
        <dbReference type="Pfam" id="PF10509"/>
    </source>
</evidence>
<dbReference type="EC" id="2.7.1.6" evidence="10"/>
<evidence type="ECO:0000259" key="11">
    <source>
        <dbReference type="Pfam" id="PF08544"/>
    </source>
</evidence>
<evidence type="ECO:0000313" key="14">
    <source>
        <dbReference type="Proteomes" id="UP000003221"/>
    </source>
</evidence>
<dbReference type="InterPro" id="IPR008183">
    <property type="entry name" value="Aldose_1/G6P_1-epimerase"/>
</dbReference>
<dbReference type="InterPro" id="IPR020568">
    <property type="entry name" value="Ribosomal_Su5_D2-typ_SF"/>
</dbReference>
<dbReference type="InterPro" id="IPR006203">
    <property type="entry name" value="GHMP_knse_ATP-bd_CS"/>
</dbReference>
<keyword evidence="9" id="KW-0119">Carbohydrate metabolism</keyword>
<evidence type="ECO:0000256" key="6">
    <source>
        <dbReference type="ARBA" id="ARBA00022840"/>
    </source>
</evidence>
<keyword evidence="1" id="KW-0963">Cytoplasm</keyword>
<evidence type="ECO:0000313" key="13">
    <source>
        <dbReference type="EMBL" id="EHC81615.1"/>
    </source>
</evidence>
<dbReference type="PATRIC" id="fig|913242.3.peg.1015"/>
<dbReference type="InterPro" id="IPR036554">
    <property type="entry name" value="GHMP_kinase_C_sf"/>
</dbReference>
<dbReference type="GO" id="GO:0006012">
    <property type="term" value="P:galactose metabolic process"/>
    <property type="evidence" value="ECO:0007669"/>
    <property type="project" value="UniProtKB-UniRule"/>
</dbReference>
<dbReference type="AlphaFoldDB" id="G5Q005"/>
<dbReference type="Pfam" id="PF01263">
    <property type="entry name" value="Aldose_epim"/>
    <property type="match status" value="1"/>
</dbReference>
<keyword evidence="3" id="KW-0479">Metal-binding</keyword>
<evidence type="ECO:0000256" key="10">
    <source>
        <dbReference type="NCBIfam" id="TIGR00131"/>
    </source>
</evidence>
<accession>G5Q005</accession>
<dbReference type="InterPro" id="IPR014721">
    <property type="entry name" value="Ribsml_uS5_D2-typ_fold_subgr"/>
</dbReference>
<comment type="caution">
    <text evidence="13">The sequence shown here is derived from an EMBL/GenBank/DDBJ whole genome shotgun (WGS) entry which is preliminary data.</text>
</comment>
<evidence type="ECO:0000256" key="5">
    <source>
        <dbReference type="ARBA" id="ARBA00022777"/>
    </source>
</evidence>
<evidence type="ECO:0000256" key="7">
    <source>
        <dbReference type="ARBA" id="ARBA00022842"/>
    </source>
</evidence>
<gene>
    <name evidence="13" type="ORF">LTSEMON_1094</name>
</gene>
<evidence type="ECO:0000256" key="4">
    <source>
        <dbReference type="ARBA" id="ARBA00022741"/>
    </source>
</evidence>
<dbReference type="PIRSF" id="PIRSF000530">
    <property type="entry name" value="Galactokinase"/>
    <property type="match status" value="1"/>
</dbReference>
<dbReference type="Pfam" id="PF10509">
    <property type="entry name" value="GalKase_gal_bdg"/>
    <property type="match status" value="1"/>
</dbReference>
<dbReference type="EMBL" id="AFCS01000292">
    <property type="protein sequence ID" value="EHC81615.1"/>
    <property type="molecule type" value="Genomic_DNA"/>
</dbReference>
<dbReference type="GO" id="GO:0030246">
    <property type="term" value="F:carbohydrate binding"/>
    <property type="evidence" value="ECO:0007669"/>
    <property type="project" value="InterPro"/>
</dbReference>
<dbReference type="GO" id="GO:0004335">
    <property type="term" value="F:galactokinase activity"/>
    <property type="evidence" value="ECO:0007669"/>
    <property type="project" value="UniProtKB-UniRule"/>
</dbReference>
<evidence type="ECO:0000256" key="2">
    <source>
        <dbReference type="ARBA" id="ARBA00022679"/>
    </source>
</evidence>
<keyword evidence="7" id="KW-0460">Magnesium</keyword>
<dbReference type="GO" id="GO:0005524">
    <property type="term" value="F:ATP binding"/>
    <property type="evidence" value="ECO:0007669"/>
    <property type="project" value="UniProtKB-UniRule"/>
</dbReference>
<dbReference type="GO" id="GO:0005829">
    <property type="term" value="C:cytosol"/>
    <property type="evidence" value="ECO:0007669"/>
    <property type="project" value="TreeGrafter"/>
</dbReference>
<dbReference type="PANTHER" id="PTHR10457:SF7">
    <property type="entry name" value="GALACTOKINASE-RELATED"/>
    <property type="match status" value="1"/>
</dbReference>
<feature type="domain" description="Galactokinase N-terminal" evidence="12">
    <location>
        <begin position="4"/>
        <end position="43"/>
    </location>
</feature>
<dbReference type="PROSITE" id="PS00627">
    <property type="entry name" value="GHMP_KINASES_ATP"/>
    <property type="match status" value="1"/>
</dbReference>
<dbReference type="SUPFAM" id="SSF74650">
    <property type="entry name" value="Galactose mutarotase-like"/>
    <property type="match status" value="1"/>
</dbReference>
<keyword evidence="2" id="KW-0808">Transferase</keyword>
<dbReference type="InterPro" id="IPR006206">
    <property type="entry name" value="Mevalonate/galactokinase"/>
</dbReference>
<feature type="domain" description="GHMP kinase C-terminal" evidence="11">
    <location>
        <begin position="399"/>
        <end position="481"/>
    </location>
</feature>
<sequence length="502" mass="54128">GYPATHTIQAPGRVNLIGEHTDYNDGFVLPCAIDYQTVISCAPRDDRTVRVIAADYDNQVDEFSLDAPIVTHDSQQWSNYVRGVVKHLQQRNNAFGGVDMVISGNVPQGAGLSSSASLEVAVGTVFQQLYHLPLDGAQIALLHLRNSAGMVVTLMDWGATLLSARIPLSDGSVREALLGCASPEHYPEQTSFLGASIGRYANRIANSRYTFAGETVQLSPSQGENQLHGGPEGFDKRRWQIVNQNDRQVLFALTSDDGDQGFPGIDHSPLNAQIALNGQEAENQFVGCNCGIMDQLISALGKKDHALLIDCRTLGAKAVSMPKGVAVVIINSNFKRTLVGSEYNTRREQCETGARFFQQPALRDVSLEAFNAVASELDPVVAKRVRHVLSENARTVEAASALEKGDLQRMGQLMAESHASMRDDFEITVPQIDTLVDIVKATIGDRGGVRMTGGGFGGCVVALIPEDLVPAVQQAVAQQYEAKTGIKETFYVCKPSQGAGQC</sequence>
<dbReference type="FunFam" id="3.30.230.10:FF:000017">
    <property type="entry name" value="Galactokinase"/>
    <property type="match status" value="1"/>
</dbReference>
<dbReference type="Gene3D" id="3.30.70.890">
    <property type="entry name" value="GHMP kinase, C-terminal domain"/>
    <property type="match status" value="1"/>
</dbReference>
<keyword evidence="6" id="KW-0067">ATP-binding</keyword>
<dbReference type="InterPro" id="IPR019539">
    <property type="entry name" value="GalKase_N"/>
</dbReference>
<dbReference type="InterPro" id="IPR019741">
    <property type="entry name" value="Galactokinase_CS"/>
</dbReference>
<dbReference type="Proteomes" id="UP000003221">
    <property type="component" value="Unassembled WGS sequence"/>
</dbReference>
<dbReference type="PANTHER" id="PTHR10457">
    <property type="entry name" value="MEVALONATE KINASE/GALACTOKINASE"/>
    <property type="match status" value="1"/>
</dbReference>
<keyword evidence="5 13" id="KW-0418">Kinase</keyword>
<dbReference type="PRINTS" id="PR00473">
    <property type="entry name" value="GALCTOKINASE"/>
</dbReference>
<keyword evidence="8" id="KW-0299">Galactose metabolism</keyword>
<dbReference type="NCBIfam" id="TIGR00131">
    <property type="entry name" value="gal_kin"/>
    <property type="match status" value="1"/>
</dbReference>
<dbReference type="FunFam" id="3.30.70.890:FF:000001">
    <property type="entry name" value="Galactokinase"/>
    <property type="match status" value="1"/>
</dbReference>
<evidence type="ECO:0000256" key="8">
    <source>
        <dbReference type="ARBA" id="ARBA00023144"/>
    </source>
</evidence>
<dbReference type="SUPFAM" id="SSF54211">
    <property type="entry name" value="Ribosomal protein S5 domain 2-like"/>
    <property type="match status" value="2"/>
</dbReference>
<evidence type="ECO:0000256" key="1">
    <source>
        <dbReference type="ARBA" id="ARBA00022490"/>
    </source>
</evidence>
<evidence type="ECO:0000256" key="9">
    <source>
        <dbReference type="ARBA" id="ARBA00023277"/>
    </source>
</evidence>
<dbReference type="GO" id="GO:0016853">
    <property type="term" value="F:isomerase activity"/>
    <property type="evidence" value="ECO:0007669"/>
    <property type="project" value="InterPro"/>
</dbReference>
<evidence type="ECO:0000256" key="3">
    <source>
        <dbReference type="ARBA" id="ARBA00022723"/>
    </source>
</evidence>
<dbReference type="Gene3D" id="3.30.230.10">
    <property type="match status" value="2"/>
</dbReference>
<dbReference type="InterPro" id="IPR000705">
    <property type="entry name" value="Galactokinase"/>
</dbReference>
<dbReference type="GO" id="GO:0046872">
    <property type="term" value="F:metal ion binding"/>
    <property type="evidence" value="ECO:0007669"/>
    <property type="project" value="UniProtKB-KW"/>
</dbReference>
<protein>
    <recommendedName>
        <fullName evidence="10">Galactokinase</fullName>
        <ecNumber evidence="10">2.7.1.6</ecNumber>
    </recommendedName>
</protein>
<reference evidence="13 14" key="1">
    <citation type="journal article" date="2011" name="BMC Genomics">
        <title>Genome sequencing reveals diversification of virulence factor content and possible host adaptation in distinct subpopulations of Salmonella enterica.</title>
        <authorList>
            <person name="den Bakker H.C."/>
            <person name="Moreno Switt A.I."/>
            <person name="Govoni G."/>
            <person name="Cummings C.A."/>
            <person name="Ranieri M.L."/>
            <person name="Degoricija L."/>
            <person name="Hoelzer K."/>
            <person name="Rodriguez-Rivera L.D."/>
            <person name="Brown S."/>
            <person name="Bolchacova E."/>
            <person name="Furtado M.R."/>
            <person name="Wiedmann M."/>
        </authorList>
    </citation>
    <scope>NUCLEOTIDE SEQUENCE [LARGE SCALE GENOMIC DNA]</scope>
    <source>
        <strain evidence="13 14">S5-403</strain>
    </source>
</reference>
<proteinExistence type="predicted"/>
<dbReference type="PROSITE" id="PS00106">
    <property type="entry name" value="GALACTOKINASE"/>
    <property type="match status" value="1"/>
</dbReference>
<dbReference type="SUPFAM" id="SSF55060">
    <property type="entry name" value="GHMP Kinase, C-terminal domain"/>
    <property type="match status" value="1"/>
</dbReference>
<dbReference type="PRINTS" id="PR00959">
    <property type="entry name" value="MEVGALKINASE"/>
</dbReference>
<dbReference type="InterPro" id="IPR013750">
    <property type="entry name" value="GHMP_kinase_C_dom"/>
</dbReference>
<feature type="non-terminal residue" evidence="13">
    <location>
        <position position="1"/>
    </location>
</feature>
<name>G5Q005_SALMO</name>
<dbReference type="Pfam" id="PF08544">
    <property type="entry name" value="GHMP_kinases_C"/>
    <property type="match status" value="1"/>
</dbReference>
<organism evidence="13 14">
    <name type="scientific">Salmonella enterica subsp. enterica serovar Montevideo str. S5-403</name>
    <dbReference type="NCBI Taxonomy" id="913242"/>
    <lineage>
        <taxon>Bacteria</taxon>
        <taxon>Pseudomonadati</taxon>
        <taxon>Pseudomonadota</taxon>
        <taxon>Gammaproteobacteria</taxon>
        <taxon>Enterobacterales</taxon>
        <taxon>Enterobacteriaceae</taxon>
        <taxon>Salmonella</taxon>
    </lineage>
</organism>